<evidence type="ECO:0000256" key="1">
    <source>
        <dbReference type="SAM" id="Phobius"/>
    </source>
</evidence>
<feature type="transmembrane region" description="Helical" evidence="1">
    <location>
        <begin position="36"/>
        <end position="54"/>
    </location>
</feature>
<evidence type="ECO:0000313" key="3">
    <source>
        <dbReference type="Proteomes" id="UP001230268"/>
    </source>
</evidence>
<keyword evidence="1" id="KW-0472">Membrane</keyword>
<keyword evidence="3" id="KW-1185">Reference proteome</keyword>
<keyword evidence="1" id="KW-1133">Transmembrane helix</keyword>
<accession>A0AAD8LPQ9</accession>
<evidence type="ECO:0000313" key="2">
    <source>
        <dbReference type="EMBL" id="KAK1442971.1"/>
    </source>
</evidence>
<dbReference type="AlphaFoldDB" id="A0AAD8LPQ9"/>
<dbReference type="EMBL" id="JAVEPI010000003">
    <property type="protein sequence ID" value="KAK1442971.1"/>
    <property type="molecule type" value="Genomic_DNA"/>
</dbReference>
<gene>
    <name evidence="2" type="ORF">BgAZ_304890</name>
</gene>
<protein>
    <submittedName>
        <fullName evidence="2">Uncharacterized protein</fullName>
    </submittedName>
</protein>
<dbReference type="Proteomes" id="UP001230268">
    <property type="component" value="Unassembled WGS sequence"/>
</dbReference>
<sequence length="453" mass="52547">MDDNSSSDESWETVPWLTEVAWFWCLNRELVAGWPPVYIITFYFIMCNMYDVYLSKIDEYALVKSQVFKTFFGSKLSNSHIQPPSEGSEGQLNGDQNKSFAVDSGISCLLEEDNHTLSPEQKDCVRSMLTKDSNAKVPGWLRFHIYVGCIDGRVHLVHCKCCAYDFADLLVKLLEGYNRNRRAAACIVKARRRLSGVLANLLKYVSVEGDSSRNLIPHVPQLHQEWDLYVAFINGTLEKRTPRQMHHRIALAGAVILLYSLMPHAFAFRQMCKIIRRSDHQTLIETSAIIDRLLLNFPKEVDVWSVKLFLIKKLFKYIPQNDPLLIDNITTLLDRRCMDIEAFCLAVTEKGQMNGRIPWFLWNLYLHVRSKVLKMASKPAKIRSRRKLDSYFLQMYTTLLLANRGYQGIFYLYLHIVREDPRGLKRLREICEYAETNSSWQANLEILKNVNQA</sequence>
<keyword evidence="1" id="KW-0812">Transmembrane</keyword>
<organism evidence="2 3">
    <name type="scientific">Babesia gibsoni</name>
    <dbReference type="NCBI Taxonomy" id="33632"/>
    <lineage>
        <taxon>Eukaryota</taxon>
        <taxon>Sar</taxon>
        <taxon>Alveolata</taxon>
        <taxon>Apicomplexa</taxon>
        <taxon>Aconoidasida</taxon>
        <taxon>Piroplasmida</taxon>
        <taxon>Babesiidae</taxon>
        <taxon>Babesia</taxon>
    </lineage>
</organism>
<comment type="caution">
    <text evidence="2">The sequence shown here is derived from an EMBL/GenBank/DDBJ whole genome shotgun (WGS) entry which is preliminary data.</text>
</comment>
<reference evidence="2" key="1">
    <citation type="submission" date="2023-08" db="EMBL/GenBank/DDBJ databases">
        <title>Draft sequence of the Babesia gibsoni genome.</title>
        <authorList>
            <person name="Yamagishi J.Y."/>
            <person name="Xuan X.X."/>
        </authorList>
    </citation>
    <scope>NUCLEOTIDE SEQUENCE</scope>
    <source>
        <strain evidence="2">Azabu</strain>
    </source>
</reference>
<feature type="transmembrane region" description="Helical" evidence="1">
    <location>
        <begin position="249"/>
        <end position="268"/>
    </location>
</feature>
<proteinExistence type="predicted"/>
<name>A0AAD8LPQ9_BABGI</name>